<accession>A0ABW0GEM4</accession>
<protein>
    <submittedName>
        <fullName evidence="1">Uncharacterized protein</fullName>
    </submittedName>
</protein>
<organism evidence="1 2">
    <name type="scientific">Azospirillum himalayense</name>
    <dbReference type="NCBI Taxonomy" id="654847"/>
    <lineage>
        <taxon>Bacteria</taxon>
        <taxon>Pseudomonadati</taxon>
        <taxon>Pseudomonadota</taxon>
        <taxon>Alphaproteobacteria</taxon>
        <taxon>Rhodospirillales</taxon>
        <taxon>Azospirillaceae</taxon>
        <taxon>Azospirillum</taxon>
    </lineage>
</organism>
<name>A0ABW0GEM4_9PROT</name>
<evidence type="ECO:0000313" key="1">
    <source>
        <dbReference type="EMBL" id="MFC5359534.1"/>
    </source>
</evidence>
<keyword evidence="2" id="KW-1185">Reference proteome</keyword>
<dbReference type="EMBL" id="JBHSLC010000115">
    <property type="protein sequence ID" value="MFC5359534.1"/>
    <property type="molecule type" value="Genomic_DNA"/>
</dbReference>
<comment type="caution">
    <text evidence="1">The sequence shown here is derived from an EMBL/GenBank/DDBJ whole genome shotgun (WGS) entry which is preliminary data.</text>
</comment>
<dbReference type="RefSeq" id="WP_376999636.1">
    <property type="nucleotide sequence ID" value="NZ_JBHSLC010000115.1"/>
</dbReference>
<gene>
    <name evidence="1" type="ORF">ACFPMG_31510</name>
</gene>
<proteinExistence type="predicted"/>
<dbReference type="Proteomes" id="UP001596166">
    <property type="component" value="Unassembled WGS sequence"/>
</dbReference>
<sequence length="94" mass="10336">MMAKRLTSSSGIYCNAYLEMRRELRDCSDAELCKAIGEAQALINETEPVNKRGLSIPTASWWTSMAQIDAATDLLMERSARTVEPSPIPSAKGE</sequence>
<reference evidence="2" key="1">
    <citation type="journal article" date="2019" name="Int. J. Syst. Evol. Microbiol.">
        <title>The Global Catalogue of Microorganisms (GCM) 10K type strain sequencing project: providing services to taxonomists for standard genome sequencing and annotation.</title>
        <authorList>
            <consortium name="The Broad Institute Genomics Platform"/>
            <consortium name="The Broad Institute Genome Sequencing Center for Infectious Disease"/>
            <person name="Wu L."/>
            <person name="Ma J."/>
        </authorList>
    </citation>
    <scope>NUCLEOTIDE SEQUENCE [LARGE SCALE GENOMIC DNA]</scope>
    <source>
        <strain evidence="2">CCUG 58760</strain>
    </source>
</reference>
<evidence type="ECO:0000313" key="2">
    <source>
        <dbReference type="Proteomes" id="UP001596166"/>
    </source>
</evidence>